<evidence type="ECO:0000256" key="1">
    <source>
        <dbReference type="SAM" id="Coils"/>
    </source>
</evidence>
<gene>
    <name evidence="4" type="ORF">HINF_LOCUS22734</name>
    <name evidence="5" type="ORF">HINF_LOCUS39940</name>
</gene>
<dbReference type="PANTHER" id="PTHR13402">
    <property type="entry name" value="RGPR-RELATED"/>
    <property type="match status" value="1"/>
</dbReference>
<organism evidence="4">
    <name type="scientific">Hexamita inflata</name>
    <dbReference type="NCBI Taxonomy" id="28002"/>
    <lineage>
        <taxon>Eukaryota</taxon>
        <taxon>Metamonada</taxon>
        <taxon>Diplomonadida</taxon>
        <taxon>Hexamitidae</taxon>
        <taxon>Hexamitinae</taxon>
        <taxon>Hexamita</taxon>
    </lineage>
</organism>
<dbReference type="CDD" id="cd00198">
    <property type="entry name" value="vWFA"/>
    <property type="match status" value="1"/>
</dbReference>
<feature type="compositionally biased region" description="Low complexity" evidence="2">
    <location>
        <begin position="35"/>
        <end position="52"/>
    </location>
</feature>
<feature type="region of interest" description="Disordered" evidence="2">
    <location>
        <begin position="890"/>
        <end position="917"/>
    </location>
</feature>
<dbReference type="GO" id="GO:0004386">
    <property type="term" value="F:helicase activity"/>
    <property type="evidence" value="ECO:0007669"/>
    <property type="project" value="UniProtKB-KW"/>
</dbReference>
<feature type="compositionally biased region" description="Basic and acidic residues" evidence="2">
    <location>
        <begin position="149"/>
        <end position="637"/>
    </location>
</feature>
<dbReference type="Gene3D" id="3.40.50.300">
    <property type="entry name" value="P-loop containing nucleotide triphosphate hydrolases"/>
    <property type="match status" value="1"/>
</dbReference>
<feature type="coiled-coil region" evidence="1">
    <location>
        <begin position="984"/>
        <end position="1011"/>
    </location>
</feature>
<feature type="compositionally biased region" description="Basic and acidic residues" evidence="2">
    <location>
        <begin position="897"/>
        <end position="917"/>
    </location>
</feature>
<name>A0AA86PG19_9EUKA</name>
<feature type="compositionally biased region" description="Basic and acidic residues" evidence="2">
    <location>
        <begin position="670"/>
        <end position="825"/>
    </location>
</feature>
<dbReference type="EMBL" id="CAXDID020000156">
    <property type="protein sequence ID" value="CAL6043163.1"/>
    <property type="molecule type" value="Genomic_DNA"/>
</dbReference>
<dbReference type="EMBL" id="CATOUU010000594">
    <property type="protein sequence ID" value="CAI9935089.1"/>
    <property type="molecule type" value="Genomic_DNA"/>
</dbReference>
<dbReference type="InterPro" id="IPR036465">
    <property type="entry name" value="vWFA_dom_sf"/>
</dbReference>
<comment type="caution">
    <text evidence="4">The sequence shown here is derived from an EMBL/GenBank/DDBJ whole genome shotgun (WGS) entry which is preliminary data.</text>
</comment>
<evidence type="ECO:0000259" key="3">
    <source>
        <dbReference type="PROSITE" id="PS51196"/>
    </source>
</evidence>
<keyword evidence="4" id="KW-0547">Nucleotide-binding</keyword>
<dbReference type="PANTHER" id="PTHR13402:SF29">
    <property type="entry name" value="ANCESTRAL COATOMER ELEMENT 1 SEC16_SEC31 DOMAIN-CONTAINING PROTEIN"/>
    <property type="match status" value="1"/>
</dbReference>
<dbReference type="InterPro" id="IPR003593">
    <property type="entry name" value="AAA+_ATPase"/>
</dbReference>
<proteinExistence type="predicted"/>
<accession>A0AA86PG19</accession>
<keyword evidence="4" id="KW-0067">ATP-binding</keyword>
<keyword evidence="1" id="KW-0175">Coiled coil</keyword>
<feature type="region of interest" description="Disordered" evidence="2">
    <location>
        <begin position="1"/>
        <end position="876"/>
    </location>
</feature>
<sequence>MQSQNKEKSDESSPDIIIFSDSEKDEKQLSDESDIYISISESVSEPSSTPATKKADEEAKKKADEEAKTKKANEEAKTKKADEEAKTKKAEEEAKTKKAEEEAKTKKAEEEAKTKKADEEAKTKKSDEEAKKKADEEAKTKKATKSKTRKNEEAKTKATKKQDQESRRRSKDQESQRRSKDQEGRRRSKDQESQRRSKDQESRRRSKDQEGRRRSKDQEGRRGSKDQEGRRGSKDQEGRRRSKDQEGRRRSKDQESQRRSKDQESRRRSKDQESRRSKDQEGRRGSKDQEGRRGSKDQEGRRRSKDQEGRREEAKTKKADEEAKTKKADEEAKTKKADEEAKTKKADEEAKTKKADEEAKTKKADEEAKTKKANEEAKTKKADEEAKTKKANEEAKTKKADEEAKTKKAEEEAKTKKAEEEAKTKKATKKDQEVRRRRKEEGRRRSKDQEGRRRSKDQEVRRRSKEEGRRRSKDQEGRRRSKDQEGRRRSKDQEVRRRSKEEGRRGSKDQEGRRRSKDQEGRRRSKEEGRRRSKDQEVRRRSKEEGRRRSKDQEGRRRSKDQEVRRRSKDQEGRRRSKDQEGRRGSKDQEGRRRSKDQEVRRRSKEEGRRRSKDQEGRRRSKDQEGRRRSKDQEATKKQRRRPTKKQRPRRPTRKRRRPTKKQRRRPTKKKDQEGRRRTKTKKSDEEAKKKADEEAKTKKAEEEAKTKKADEEAKTKKSDEEAKKKADEEAKTKKADEEAKTKKADEEAKTKKADEEAKKKADEEAKTKKADEEAKKKADEEAKTKKANEEAKTKKADEEAKTKKADEEAKTKKADEEAKNKKAYEAAMNNALSGKGQQNVQQNKGKQTEINKPVEIIKPAKTNQDPRVSKDKKKEQGFFSKLGDFVFGAEPEPEQAPEKQNEPKKQTEVSKQEPPKEPEIVVNAEFYVNQLNEIMKLCQQKKQMPDKQEFQFIIDKLKKCMQTESITDKYTFDITRLIQEKDYKKGKNNLETIKTRISELLKECQKIKAQKLTEAQKPKPEPEIVFNQEDYKQDLPECAQLYVNKLNEKVEETMKTIKEKKEVPDKLEMLSLIDKLKKCLQTESITDTCTDQITRLVQEECDHKKVYKNCETVKTLISELRKEISPVDFEKLLKLIGNTKQVQHQLKDKEVILLFGNTGVGKSTTIHYLSGEKMMEEKGVIVPCAQQNLPEELKKQLEIFTISKQMKSETQQVNSITLNMPQNKTIVLVDTPGFSDTNGIEVDIANGLTIIEAIKYCKSVKPLVLISSGSLGDRLTQLFKLFETLFGLVQNFDEHLPEFSYLFTKFSKLQYSKIIADFKDKKKNLNEAEKSNQKYVQFIQDLIEKLSGVPLAEDSLDEVDENLYKNDFLILDPVTDKCNQLLKYLVSQPNIKNPSTVFKQFVSSESMILLKNSFQKQELSIIQAIKRTDAPIIKQKLNELLLICFNLNIPECKTVYEKCIQEVKQDIALQYSQVQKNIQNNQIYDQDNLKSVISKLICYDDITTLHFKNQNLSQSKLCFDLIHPQISKIHEVIFNQLSNYTDKTIIEPKDFNNLKSLCSIVLDYFQNIDEQHCAEKYNDVSSKLQKRFEKISKVAQQQFQKFTEQQDNNLLIIEQYGLFLNKLQEMVGLYQNYLQDSAQEYYQINRAMINNYLNKQEDEIKQQILTKSFSPQNILASLNKIQTLKSTQSVHTIYQDLIDSSEKRFIDLTLEFMSSINASLGLEIKEIKERKFCQIDNKIVFTCTQYLITQEKIASYLFQNTKNILQQSYELIRQFIQDIQLQIVSNIDQSDISESDENLINQLQIIITFCKEFQNYNNIDNQIQPKQYLKQCTQSFESQLKQLSNQVNSQQVTLDNQYIIQSKLQHISQCVVYDVQLKKQFEKIKESSDAQTSKLLKQIKEKFDSQIANIANNFSEQQIQLFIYELKQRIDMLSISKADGFLQKRSKKDIQNYIIEELNRICNIACDEFKKFLTEYNNVLNLYLKDKNYRLIEQQPIFEYLLFIMNIAQLQTTDLDLQKALTEKPSKFVKEQSAIIELLVKKMTGAATQYKNSLYHLNVIAQIADKLKLIDKIFQKDAFTQLFNQSKTIIEQQQNKYENDFKNQVKLHDSEKMQQVINNYDTDLQRIESFTQQAKQLIESEASLQSGVISEMNGISIDGFNQFAFSSVLQKVDAISYLSSVKSLNNEFFIDQGLLSTIIQTIQSRINIENARDKLKKNEFAFQHEEVLLKTVQDIAKSFSQLKNEIAKNKLQKTTDQFTKFVGEVQNTISRELQECDGKFKIFDGRTIQFENYSQNIFLNLKEAQKYHNKYTEKYKSMIKSQLDQIKNLIEFMRYFNTLEVQMIMEQLEKLPFEQEIVIQIQNQIENCKQEQVQKQHMIYQQTLPAQSLKQIVELYVFYSKQTPTEYYGMQLTQLKIQEKQKETANFVKNQVEKTELHQVFIQMNMEWNEWTNYLNELKQMTCQNKHFQNLFTDTKTDSMLQDILQKVAQIIQTSIQKINVFSNTLELNQVNNNNSLTLTKLYDNLKIFADIMYTEHNFALALINTNNKTKNVTQIYSKLLQIFENITKNFNVCLSQQTIKIQDLNTILEVSQQAEALHNDLLKFSKKQACQKYDAKFKAFTNTKSFTQMKDELTSLVGKASSNIQKPFLNEATQSINAQDRDRFYSELYVSFTKLQQFQQVKYIFNGFNAQSQAGTIEYFKSQMQDIFNQTCEKLKFIPHADQQFQQNFNSYYDNLRSIKTNFQNIPELTQLTDQYRTQIVSHFQYQNLELKMNALLNTNDMSNVCETLILYKSMTIDIPEFTELIAKKIDQTLKDISAQNQGAHKIIILGNYLTSNQNQYAKLILQDNQQFQGRQIAARNDITGSFTIEHILSDAIDEKLYEEQGIVRPRGLQLKQVRGVNTKLEEVKFNKVQLETHYSSFRSFYEYLVNNNMQNKQQILDAVNIFRQYVSKQTAPYLMTVEEKIQLMAYIFAYFTASNSDYFQQSQDKDQRRYSLLLQPHAAQIIAIMALIGIPMNESSQNILKNQLSQVLTGEGKSIILAATAIIFVIMGYDVHCACYSEYLSKRDYDSFLELFRAFQVQDNIVYGTFNQICEIQINKKCDIRDLTRQLIESGTMVNKNKQVAQRQQILMIDEVDVFFNKDFYGNVYQPMAKIQDKYVQALIDYIWKNKDDKEKMKKTTIMDSPAYKDCCSRVNVDMLNEALKDLMNDVRTFHEREYIVHNGLIGYKDQDKISTTITYGYQTLFAYYEAVGKNQVKPEELNARKCLYFSCGNYSYAEIPEQYNYIIGVTGTLETLTNAQMEILTQKYRIQQFSFIPSVFGYNKLDFKDSKEYINITSQKSFFIEIVKEINKRKKPSKLVPVLVFFESRQILRQFYDSEQFKSIHNYGQIKILDESVSTQDKDSIVKQAVQQGNVTLITKELGRGTDFICYDKSIDALGGVHVIQTFFSDELSEEVQIKGRTARQSSTGSYSMILLDSGLEKYQIGAKQVQYMHDSGKYYSEIDPKRRAYFDEQYPEMMKFVKVIMEDHQKAQDYLSHLQKNKVMEAIQFLTEKNKCLVRRQKCKTLLLLDATLSMDKLLEKTKETIKTVFSNAYEILMKKNYDDPFEMMVGVYRNYADGKDDLFQHSAWESKPDSLKAFIDNIDAKGGSQEGQEAIEVGLNYANQERNNGLNQVIIIGDAPPNSKYQIKLARKKKGDNHWIGTEFENPCYYQDELKQLKEAEAPVHTLFMKPAAEKEFKEISRETNGESKALNIEAPNAAEDLQTFIAEKIMQRIGGDDFVSAYRAQFRQGNVK</sequence>
<dbReference type="InterPro" id="IPR014018">
    <property type="entry name" value="SecA_motor_DEAD"/>
</dbReference>
<dbReference type="SMART" id="SM00382">
    <property type="entry name" value="AAA"/>
    <property type="match status" value="1"/>
</dbReference>
<keyword evidence="4" id="KW-0378">Hydrolase</keyword>
<reference evidence="4" key="1">
    <citation type="submission" date="2023-06" db="EMBL/GenBank/DDBJ databases">
        <authorList>
            <person name="Kurt Z."/>
        </authorList>
    </citation>
    <scope>NUCLEOTIDE SEQUENCE</scope>
</reference>
<dbReference type="InterPro" id="IPR027417">
    <property type="entry name" value="P-loop_NTPase"/>
</dbReference>
<evidence type="ECO:0000313" key="4">
    <source>
        <dbReference type="EMBL" id="CAI9935089.1"/>
    </source>
</evidence>
<feature type="compositionally biased region" description="Low complexity" evidence="2">
    <location>
        <begin position="835"/>
        <end position="846"/>
    </location>
</feature>
<keyword evidence="6" id="KW-1185">Reference proteome</keyword>
<feature type="compositionally biased region" description="Basic and acidic residues" evidence="2">
    <location>
        <begin position="21"/>
        <end position="30"/>
    </location>
</feature>
<evidence type="ECO:0000256" key="2">
    <source>
        <dbReference type="SAM" id="MobiDB-lite"/>
    </source>
</evidence>
<dbReference type="SUPFAM" id="SSF53300">
    <property type="entry name" value="vWA-like"/>
    <property type="match status" value="1"/>
</dbReference>
<feature type="compositionally biased region" description="Basic residues" evidence="2">
    <location>
        <begin position="638"/>
        <end position="669"/>
    </location>
</feature>
<reference evidence="5 6" key="2">
    <citation type="submission" date="2024-07" db="EMBL/GenBank/DDBJ databases">
        <authorList>
            <person name="Akdeniz Z."/>
        </authorList>
    </citation>
    <scope>NUCLEOTIDE SEQUENCE [LARGE SCALE GENOMIC DNA]</scope>
</reference>
<feature type="domain" description="SecA family profile" evidence="3">
    <location>
        <begin position="2921"/>
        <end position="3508"/>
    </location>
</feature>
<feature type="compositionally biased region" description="Basic and acidic residues" evidence="2">
    <location>
        <begin position="53"/>
        <end position="140"/>
    </location>
</feature>
<dbReference type="PROSITE" id="PS51196">
    <property type="entry name" value="SECA_MOTOR_DEAD"/>
    <property type="match status" value="1"/>
</dbReference>
<dbReference type="SUPFAM" id="SSF52540">
    <property type="entry name" value="P-loop containing nucleoside triphosphate hydrolases"/>
    <property type="match status" value="3"/>
</dbReference>
<evidence type="ECO:0000313" key="6">
    <source>
        <dbReference type="Proteomes" id="UP001642409"/>
    </source>
</evidence>
<protein>
    <submittedName>
        <fullName evidence="4">Helicase-related protein</fullName>
    </submittedName>
    <submittedName>
        <fullName evidence="5">Helicase-related_protein</fullName>
    </submittedName>
</protein>
<keyword evidence="4" id="KW-0347">Helicase</keyword>
<evidence type="ECO:0000313" key="5">
    <source>
        <dbReference type="EMBL" id="CAL6043163.1"/>
    </source>
</evidence>
<dbReference type="Proteomes" id="UP001642409">
    <property type="component" value="Unassembled WGS sequence"/>
</dbReference>
<feature type="compositionally biased region" description="Basic and acidic residues" evidence="2">
    <location>
        <begin position="1"/>
        <end position="11"/>
    </location>
</feature>